<evidence type="ECO:0000313" key="14">
    <source>
        <dbReference type="Proteomes" id="UP000540556"/>
    </source>
</evidence>
<dbReference type="SUPFAM" id="SSF53901">
    <property type="entry name" value="Thiolase-like"/>
    <property type="match status" value="1"/>
</dbReference>
<dbReference type="InterPro" id="IPR001227">
    <property type="entry name" value="Ac_transferase_dom_sf"/>
</dbReference>
<dbReference type="PROSITE" id="PS50206">
    <property type="entry name" value="RHODANESE_3"/>
    <property type="match status" value="1"/>
</dbReference>
<dbReference type="InterPro" id="IPR009081">
    <property type="entry name" value="PP-bd_ACP"/>
</dbReference>
<feature type="active site" description="Proton acceptor; for dehydratase activity" evidence="7">
    <location>
        <position position="919"/>
    </location>
</feature>
<dbReference type="Pfam" id="PF00107">
    <property type="entry name" value="ADH_zinc_N"/>
    <property type="match status" value="1"/>
</dbReference>
<dbReference type="Pfam" id="PF14765">
    <property type="entry name" value="PS-DH"/>
    <property type="match status" value="1"/>
</dbReference>
<gene>
    <name evidence="13" type="ORF">HLH27_06420</name>
</gene>
<feature type="compositionally biased region" description="Low complexity" evidence="8">
    <location>
        <begin position="2327"/>
        <end position="2342"/>
    </location>
</feature>
<dbReference type="SMART" id="SM00823">
    <property type="entry name" value="PKS_PP"/>
    <property type="match status" value="1"/>
</dbReference>
<protein>
    <submittedName>
        <fullName evidence="13">SDR family NAD(P)-dependent oxidoreductase</fullName>
    </submittedName>
</protein>
<dbReference type="InterPro" id="IPR049552">
    <property type="entry name" value="PKS_DH_N"/>
</dbReference>
<dbReference type="Pfam" id="PF08659">
    <property type="entry name" value="KR"/>
    <property type="match status" value="1"/>
</dbReference>
<dbReference type="GO" id="GO:0006633">
    <property type="term" value="P:fatty acid biosynthetic process"/>
    <property type="evidence" value="ECO:0007669"/>
    <property type="project" value="InterPro"/>
</dbReference>
<dbReference type="InterPro" id="IPR011032">
    <property type="entry name" value="GroES-like_sf"/>
</dbReference>
<dbReference type="Proteomes" id="UP000540556">
    <property type="component" value="Unassembled WGS sequence"/>
</dbReference>
<dbReference type="PANTHER" id="PTHR43775:SF37">
    <property type="entry name" value="SI:DKEY-61P9.11"/>
    <property type="match status" value="1"/>
</dbReference>
<evidence type="ECO:0000256" key="5">
    <source>
        <dbReference type="ARBA" id="ARBA00023268"/>
    </source>
</evidence>
<dbReference type="InterPro" id="IPR018201">
    <property type="entry name" value="Ketoacyl_synth_AS"/>
</dbReference>
<dbReference type="GO" id="GO:0008270">
    <property type="term" value="F:zinc ion binding"/>
    <property type="evidence" value="ECO:0007669"/>
    <property type="project" value="InterPro"/>
</dbReference>
<dbReference type="InterPro" id="IPR013968">
    <property type="entry name" value="PKS_KR"/>
</dbReference>
<dbReference type="Pfam" id="PF00698">
    <property type="entry name" value="Acyl_transf_1"/>
    <property type="match status" value="1"/>
</dbReference>
<evidence type="ECO:0000313" key="13">
    <source>
        <dbReference type="EMBL" id="MBB2204654.1"/>
    </source>
</evidence>
<feature type="domain" description="Carrier" evidence="9">
    <location>
        <begin position="2217"/>
        <end position="2300"/>
    </location>
</feature>
<evidence type="ECO:0000256" key="7">
    <source>
        <dbReference type="PROSITE-ProRule" id="PRU01363"/>
    </source>
</evidence>
<evidence type="ECO:0000256" key="4">
    <source>
        <dbReference type="ARBA" id="ARBA00022857"/>
    </source>
</evidence>
<dbReference type="SMART" id="SM00829">
    <property type="entry name" value="PKS_ER"/>
    <property type="match status" value="1"/>
</dbReference>
<dbReference type="InterPro" id="IPR057326">
    <property type="entry name" value="KR_dom"/>
</dbReference>
<keyword evidence="1" id="KW-0596">Phosphopantetheine</keyword>
<reference evidence="13 14" key="1">
    <citation type="submission" date="2020-04" db="EMBL/GenBank/DDBJ databases">
        <title>Description of novel Gluconacetobacter.</title>
        <authorList>
            <person name="Sombolestani A."/>
        </authorList>
    </citation>
    <scope>NUCLEOTIDE SEQUENCE [LARGE SCALE GENOMIC DNA]</scope>
    <source>
        <strain evidence="13 14">LMG 27800</strain>
    </source>
</reference>
<dbReference type="InterPro" id="IPR002364">
    <property type="entry name" value="Quin_OxRdtase/zeta-crystal_CS"/>
</dbReference>
<dbReference type="Gene3D" id="3.40.47.10">
    <property type="match status" value="1"/>
</dbReference>
<dbReference type="SUPFAM" id="SSF55048">
    <property type="entry name" value="Probable ACP-binding domain of malonyl-CoA ACP transacylase"/>
    <property type="match status" value="1"/>
</dbReference>
<dbReference type="InterPro" id="IPR042104">
    <property type="entry name" value="PKS_dehydratase_sf"/>
</dbReference>
<dbReference type="PANTHER" id="PTHR43775">
    <property type="entry name" value="FATTY ACID SYNTHASE"/>
    <property type="match status" value="1"/>
</dbReference>
<dbReference type="GO" id="GO:0004312">
    <property type="term" value="F:fatty acid synthase activity"/>
    <property type="evidence" value="ECO:0007669"/>
    <property type="project" value="TreeGrafter"/>
</dbReference>
<dbReference type="Pfam" id="PF00550">
    <property type="entry name" value="PP-binding"/>
    <property type="match status" value="1"/>
</dbReference>
<dbReference type="SMART" id="SM00827">
    <property type="entry name" value="PKS_AT"/>
    <property type="match status" value="1"/>
</dbReference>
<evidence type="ECO:0000259" key="9">
    <source>
        <dbReference type="PROSITE" id="PS50075"/>
    </source>
</evidence>
<feature type="region of interest" description="C-terminal hotdog fold" evidence="7">
    <location>
        <begin position="1018"/>
        <end position="1160"/>
    </location>
</feature>
<keyword evidence="3" id="KW-0808">Transferase</keyword>
<dbReference type="Pfam" id="PF21089">
    <property type="entry name" value="PKS_DH_N"/>
    <property type="match status" value="1"/>
</dbReference>
<dbReference type="SUPFAM" id="SSF47336">
    <property type="entry name" value="ACP-like"/>
    <property type="match status" value="1"/>
</dbReference>
<name>A0A7W4PQL9_9PROT</name>
<dbReference type="PROSITE" id="PS01162">
    <property type="entry name" value="QOR_ZETA_CRYSTAL"/>
    <property type="match status" value="1"/>
</dbReference>
<dbReference type="InterPro" id="IPR036291">
    <property type="entry name" value="NAD(P)-bd_dom_sf"/>
</dbReference>
<dbReference type="InterPro" id="IPR020807">
    <property type="entry name" value="PKS_DH"/>
</dbReference>
<dbReference type="SUPFAM" id="SSF51735">
    <property type="entry name" value="NAD(P)-binding Rossmann-fold domains"/>
    <property type="match status" value="3"/>
</dbReference>
<dbReference type="Pfam" id="PF08240">
    <property type="entry name" value="ADH_N"/>
    <property type="match status" value="1"/>
</dbReference>
<dbReference type="InterPro" id="IPR013149">
    <property type="entry name" value="ADH-like_C"/>
</dbReference>
<dbReference type="InterPro" id="IPR050091">
    <property type="entry name" value="PKS_NRPS_Biosynth_Enz"/>
</dbReference>
<dbReference type="InterPro" id="IPR014030">
    <property type="entry name" value="Ketoacyl_synth_N"/>
</dbReference>
<dbReference type="FunFam" id="3.40.50.720:FF:000209">
    <property type="entry name" value="Polyketide synthase Pks12"/>
    <property type="match status" value="1"/>
</dbReference>
<dbReference type="Gene3D" id="3.90.180.10">
    <property type="entry name" value="Medium-chain alcohol dehydrogenases, catalytic domain"/>
    <property type="match status" value="1"/>
</dbReference>
<keyword evidence="14" id="KW-1185">Reference proteome</keyword>
<dbReference type="Pfam" id="PF00109">
    <property type="entry name" value="ketoacyl-synt"/>
    <property type="match status" value="1"/>
</dbReference>
<dbReference type="Gene3D" id="3.40.366.10">
    <property type="entry name" value="Malonyl-Coenzyme A Acyl Carrier Protein, domain 2"/>
    <property type="match status" value="1"/>
</dbReference>
<evidence type="ECO:0000256" key="6">
    <source>
        <dbReference type="ARBA" id="ARBA00023315"/>
    </source>
</evidence>
<dbReference type="SUPFAM" id="SSF52151">
    <property type="entry name" value="FabD/lysophospholipase-like"/>
    <property type="match status" value="1"/>
</dbReference>
<dbReference type="GO" id="GO:0031177">
    <property type="term" value="F:phosphopantetheine binding"/>
    <property type="evidence" value="ECO:0007669"/>
    <property type="project" value="InterPro"/>
</dbReference>
<feature type="region of interest" description="N-terminal hotdog fold" evidence="7">
    <location>
        <begin position="890"/>
        <end position="1009"/>
    </location>
</feature>
<dbReference type="InterPro" id="IPR014043">
    <property type="entry name" value="Acyl_transferase_dom"/>
</dbReference>
<dbReference type="PROSITE" id="PS52019">
    <property type="entry name" value="PKS_MFAS_DH"/>
    <property type="match status" value="1"/>
</dbReference>
<dbReference type="SUPFAM" id="SSF50129">
    <property type="entry name" value="GroES-like"/>
    <property type="match status" value="1"/>
</dbReference>
<dbReference type="InterPro" id="IPR014031">
    <property type="entry name" value="Ketoacyl_synth_C"/>
</dbReference>
<dbReference type="Pfam" id="PF02801">
    <property type="entry name" value="Ketoacyl-synt_C"/>
    <property type="match status" value="1"/>
</dbReference>
<dbReference type="SMART" id="SM00825">
    <property type="entry name" value="PKS_KS"/>
    <property type="match status" value="1"/>
</dbReference>
<dbReference type="InterPro" id="IPR020843">
    <property type="entry name" value="ER"/>
</dbReference>
<dbReference type="Gene3D" id="3.40.50.720">
    <property type="entry name" value="NAD(P)-binding Rossmann-like Domain"/>
    <property type="match status" value="3"/>
</dbReference>
<feature type="domain" description="PKS/mFAS DH" evidence="12">
    <location>
        <begin position="890"/>
        <end position="1160"/>
    </location>
</feature>
<evidence type="ECO:0000256" key="3">
    <source>
        <dbReference type="ARBA" id="ARBA00022679"/>
    </source>
</evidence>
<dbReference type="Gene3D" id="3.10.129.110">
    <property type="entry name" value="Polyketide synthase dehydratase"/>
    <property type="match status" value="1"/>
</dbReference>
<accession>A0A7W4PQL9</accession>
<comment type="caution">
    <text evidence="13">The sequence shown here is derived from an EMBL/GenBank/DDBJ whole genome shotgun (WGS) entry which is preliminary data.</text>
</comment>
<dbReference type="EMBL" id="JABEQK010000004">
    <property type="protein sequence ID" value="MBB2204654.1"/>
    <property type="molecule type" value="Genomic_DNA"/>
</dbReference>
<dbReference type="InterPro" id="IPR020806">
    <property type="entry name" value="PKS_PP-bd"/>
</dbReference>
<dbReference type="InterPro" id="IPR013154">
    <property type="entry name" value="ADH-like_N"/>
</dbReference>
<dbReference type="Pfam" id="PF16197">
    <property type="entry name" value="KAsynt_C_assoc"/>
    <property type="match status" value="1"/>
</dbReference>
<proteinExistence type="predicted"/>
<evidence type="ECO:0000259" key="11">
    <source>
        <dbReference type="PROSITE" id="PS52004"/>
    </source>
</evidence>
<dbReference type="PROSITE" id="PS52004">
    <property type="entry name" value="KS3_2"/>
    <property type="match status" value="1"/>
</dbReference>
<feature type="active site" description="Proton donor; for dehydratase activity" evidence="7">
    <location>
        <position position="1075"/>
    </location>
</feature>
<keyword evidence="4" id="KW-0521">NADP</keyword>
<dbReference type="PROSITE" id="PS00606">
    <property type="entry name" value="KS3_1"/>
    <property type="match status" value="1"/>
</dbReference>
<evidence type="ECO:0000256" key="1">
    <source>
        <dbReference type="ARBA" id="ARBA00022450"/>
    </source>
</evidence>
<sequence>MHNSSTSEPNTTTRDEPIAIIGASCRLPGAPDVTSLWQLLDEERESVRPIPENRFPLRDFWHPRRGETGKFYATRASTLDDIELFDAAFFGISAREARQMDPQQRLLLELAWEAMEDAGTTADRIASAGVYVGASGLEYANLRLTDPSSGNAYFMPGNTLSIFSNRVSYALGLHGPSMTIDTACSSSLFALHEACEDLRAGRTDVALVGGVSMLLTPYPFIGFCAASMLSPTGRCHAFSADADGYVRGEGGVMLLLKPLSAARRDGDDIRAVIMGSGINADGRTPGLTFPSAQAQADLLREVYGRAGVSPDQVAFVEAHGTGTQAGDPVETTALGTALGQLRDAPLPIGSVKTNLGHLEPASGLVSMLKAMLALQNRRLPASLHCDNPNPAIPFGELNLEVVTEARPLGDGPLIAGVNNFGFGGANAHVILASAPVEPASVPAATVSDDAVPLLLSARSEAGLASLAQVWSTRSWTDSDLRGLATRRAHLPHRLGVPGGDAAEMRAALAAWVETRAHADVVTGQALAQARTVFVFSGNGSQFSGMGQDLLEISPVFAAGVAEADAALRPHLGWSVLEAMRAGDWSADPADVAQPMLFAFQIGVLRGLEQQGLKADIVVGHSVGEIAGAVHAGMLEIGEAARIVALRSRHQATAPGGGMIALHGDVEEARRLLAEAAPTVEIAAFNAPNALAVAGDAEALDRLEAAKDGSSLLVHRLKVGYAYHSSHMDRIADALIRDLGEITARRPDRLMISTVTSQPFTVLPDADYWWRNVRAPVLFAESVRQASADGGTVFVEISPRPVLQHYLRDILRGGDTQSRVMPAVPARITVDPFPRTALACFAAGCNILSASHFAGPAHVRGLPGVQWQRERHWYEPTEEALAVLWNQQGTHPLLGDHGKSDVSEWTAHLDGAVQPWLADHKVGDTIVLAAACLIEFAFTAARATWPDAQILELRDFQILRPVIIEQAQLREIRVRLSAEGAVTIDSRPRLSHAVWTRHATARAGLSPVAPAALPPADTDTDMTGDALYATARAAGLAYGPAFRRVGGISMAAGRVEATLTGDAPINGLTLDPTALDGTFQALVGLAVNHADAQSAEAPLPRKFGIIRLDLTAGAPARGQAAVTTSGPRETEADIVMLDASGRAVLSATGCWFTRMPGERPVPVAERTFHEIWLPSPVASAPLSDDRFLALRPAMETPAGDADDKDAGLLAHTILSGHPASAEEAPGEAPDLARLWQTLFLDLPQWLPAALLLAWVQEQKNAASNPEAARADEAFPDVAFRQLLSGRSVELAAEQIAATIGAYVRDWPQDRPLRVLELHADRAILTRQLAPRLAGLAGGLDYTILEPNRERQARLRPTVLAHLPGIVMAETVPEGVYDVLVAYAPGLHGMVPATTLAHADRLAPGGLILVAEAAEDAGWATLRDLSPEPLLTIAAWRDLPHRLRAVAESVPAQAPFPLALLAAVAVEAEEAEATAEAAAAPSLRLSHAPAQEDGEDETAWTARGMLALAADARAAAEAGECLAIVTRDTATTPHEAARVALGRTIANEFPALRCRRIDLSAALTETAVAAALEAERTATDDEREVRWTEDGRLVRRLREGLPARAEGAKTDVRLIQPVPGPLDRLCWMPEPRVEPGPRDVVIDVQASGLNYRDVLSAIGMLPDELLLDGFAGATLGMECAGTVLAVGSDVTDLAPGDRVMALAAAAHASRVVTDRRSVFALPEWLSFAAGATIPVTYLTVLYALETVGALRAGETILIHGAAGGVGLAAIQYASHVGARIIATAGSPAKRAALRELGIETVLDSRSLRFGADVLAATGGQGVDVVLNALSGEAMERSLELVRPFGRFLELGKRDFLANTRVGIGPLRQNVSYHAIDVDALVRHRPDLVSTVTDRLHALLEDGAVGPLPYTAFPASAATDAFALMRTSAHVGKIVLTMGPVHVPPTLEIPADRTVLVTGGTGGFGARAARWLVARGARHLVLVSRRGPAAENVAALRETLLEAGALTVEVRACDVTDRAALAALVAEIRATMPPLGGIVHAAVTVADGLVATLSEEQVTASVQAKLAGALSLDELTRDDPLSLFLVFSSATITLGAPGQGAYVAANAAVEAMIQRRRDAGLPGCAVRWGPIADAGFLERNEAAREALDRRLGARSMRSMAALDALPDLLASSDPWPVLAEMDWQATGSLPILSEPLFGAVARRRDEDSDTGDLMSLLATATEERREEIVADLILGELTRIMQTDREALPMDQPLAELGMDSLTAVELALGLERRLGVSLPGFAWQEMTVRRVARQVSTLLGNKGQGAAAATPDEAVMARHLSDEERHVVAEAGDAPGDAEAPEPALSNEEEATR</sequence>
<evidence type="ECO:0000256" key="8">
    <source>
        <dbReference type="SAM" id="MobiDB-lite"/>
    </source>
</evidence>
<dbReference type="InterPro" id="IPR020841">
    <property type="entry name" value="PKS_Beta-ketoAc_synthase_dom"/>
</dbReference>
<dbReference type="InterPro" id="IPR016036">
    <property type="entry name" value="Malonyl_transacylase_ACP-bd"/>
</dbReference>
<dbReference type="GO" id="GO:0016491">
    <property type="term" value="F:oxidoreductase activity"/>
    <property type="evidence" value="ECO:0007669"/>
    <property type="project" value="InterPro"/>
</dbReference>
<keyword evidence="5" id="KW-0511">Multifunctional enzyme</keyword>
<dbReference type="InterPro" id="IPR016035">
    <property type="entry name" value="Acyl_Trfase/lysoPLipase"/>
</dbReference>
<dbReference type="CDD" id="cd05195">
    <property type="entry name" value="enoyl_red"/>
    <property type="match status" value="1"/>
</dbReference>
<dbReference type="CDD" id="cd00833">
    <property type="entry name" value="PKS"/>
    <property type="match status" value="1"/>
</dbReference>
<dbReference type="InterPro" id="IPR049551">
    <property type="entry name" value="PKS_DH_C"/>
</dbReference>
<dbReference type="Gene3D" id="3.30.70.3290">
    <property type="match status" value="1"/>
</dbReference>
<keyword evidence="6" id="KW-0012">Acyltransferase</keyword>
<evidence type="ECO:0000256" key="2">
    <source>
        <dbReference type="ARBA" id="ARBA00022553"/>
    </source>
</evidence>
<dbReference type="InterPro" id="IPR016039">
    <property type="entry name" value="Thiolase-like"/>
</dbReference>
<dbReference type="InterPro" id="IPR036736">
    <property type="entry name" value="ACP-like_sf"/>
</dbReference>
<feature type="domain" description="Rhodanese" evidence="10">
    <location>
        <begin position="1944"/>
        <end position="1989"/>
    </location>
</feature>
<dbReference type="SMART" id="SM00822">
    <property type="entry name" value="PKS_KR"/>
    <property type="match status" value="1"/>
</dbReference>
<feature type="domain" description="Ketosynthase family 3 (KS3)" evidence="11">
    <location>
        <begin position="15"/>
        <end position="433"/>
    </location>
</feature>
<evidence type="ECO:0000259" key="12">
    <source>
        <dbReference type="PROSITE" id="PS52019"/>
    </source>
</evidence>
<keyword evidence="2" id="KW-0597">Phosphoprotein</keyword>
<dbReference type="Gene3D" id="1.10.1200.10">
    <property type="entry name" value="ACP-like"/>
    <property type="match status" value="1"/>
</dbReference>
<dbReference type="SMART" id="SM00826">
    <property type="entry name" value="PKS_DH"/>
    <property type="match status" value="1"/>
</dbReference>
<organism evidence="13 14">
    <name type="scientific">Gluconacetobacter takamatsuzukensis</name>
    <dbReference type="NCBI Taxonomy" id="1286190"/>
    <lineage>
        <taxon>Bacteria</taxon>
        <taxon>Pseudomonadati</taxon>
        <taxon>Pseudomonadota</taxon>
        <taxon>Alphaproteobacteria</taxon>
        <taxon>Acetobacterales</taxon>
        <taxon>Acetobacteraceae</taxon>
        <taxon>Gluconacetobacter</taxon>
    </lineage>
</organism>
<dbReference type="InterPro" id="IPR032821">
    <property type="entry name" value="PKS_assoc"/>
</dbReference>
<dbReference type="InterPro" id="IPR001763">
    <property type="entry name" value="Rhodanese-like_dom"/>
</dbReference>
<dbReference type="RefSeq" id="WP_182948841.1">
    <property type="nucleotide sequence ID" value="NZ_JABEQK010000004.1"/>
</dbReference>
<feature type="region of interest" description="Disordered" evidence="8">
    <location>
        <begin position="2319"/>
        <end position="2351"/>
    </location>
</feature>
<dbReference type="InterPro" id="IPR049900">
    <property type="entry name" value="PKS_mFAS_DH"/>
</dbReference>
<dbReference type="PROSITE" id="PS50075">
    <property type="entry name" value="CARRIER"/>
    <property type="match status" value="1"/>
</dbReference>
<evidence type="ECO:0000259" key="10">
    <source>
        <dbReference type="PROSITE" id="PS50206"/>
    </source>
</evidence>
<dbReference type="GO" id="GO:0004315">
    <property type="term" value="F:3-oxoacyl-[acyl-carrier-protein] synthase activity"/>
    <property type="evidence" value="ECO:0007669"/>
    <property type="project" value="InterPro"/>
</dbReference>